<proteinExistence type="predicted"/>
<accession>A0A2S3HH61</accession>
<evidence type="ECO:0000313" key="2">
    <source>
        <dbReference type="EMBL" id="PAN22819.1"/>
    </source>
</evidence>
<dbReference type="AlphaFoldDB" id="A0A2S3HH61"/>
<dbReference type="Gramene" id="PAN22819">
    <property type="protein sequence ID" value="PAN22819"/>
    <property type="gene ID" value="PAHAL_4G046700"/>
</dbReference>
<keyword evidence="1" id="KW-1133">Transmembrane helix</keyword>
<dbReference type="Proteomes" id="UP000243499">
    <property type="component" value="Chromosome 4"/>
</dbReference>
<reference evidence="2" key="1">
    <citation type="submission" date="2018-04" db="EMBL/GenBank/DDBJ databases">
        <title>WGS assembly of Panicum hallii.</title>
        <authorList>
            <person name="Lovell J."/>
            <person name="Jenkins J."/>
            <person name="Lowry D."/>
            <person name="Mamidi S."/>
            <person name="Sreedasyam A."/>
            <person name="Weng X."/>
            <person name="Barry K."/>
            <person name="Bonette J."/>
            <person name="Campitelli B."/>
            <person name="Daum C."/>
            <person name="Gordon S."/>
            <person name="Gould B."/>
            <person name="Lipzen A."/>
            <person name="Macqueen A."/>
            <person name="Palacio-Mejia J."/>
            <person name="Plott C."/>
            <person name="Shakirov E."/>
            <person name="Shu S."/>
            <person name="Yoshinaga Y."/>
            <person name="Zane M."/>
            <person name="Rokhsar D."/>
            <person name="Grimwood J."/>
            <person name="Schmutz J."/>
            <person name="Juenger T."/>
        </authorList>
    </citation>
    <scope>NUCLEOTIDE SEQUENCE [LARGE SCALE GENOMIC DNA]</scope>
    <source>
        <strain evidence="2">FIL2</strain>
    </source>
</reference>
<organism evidence="2">
    <name type="scientific">Panicum hallii</name>
    <dbReference type="NCBI Taxonomy" id="206008"/>
    <lineage>
        <taxon>Eukaryota</taxon>
        <taxon>Viridiplantae</taxon>
        <taxon>Streptophyta</taxon>
        <taxon>Embryophyta</taxon>
        <taxon>Tracheophyta</taxon>
        <taxon>Spermatophyta</taxon>
        <taxon>Magnoliopsida</taxon>
        <taxon>Liliopsida</taxon>
        <taxon>Poales</taxon>
        <taxon>Poaceae</taxon>
        <taxon>PACMAD clade</taxon>
        <taxon>Panicoideae</taxon>
        <taxon>Panicodae</taxon>
        <taxon>Paniceae</taxon>
        <taxon>Panicinae</taxon>
        <taxon>Panicum</taxon>
        <taxon>Panicum sect. Panicum</taxon>
    </lineage>
</organism>
<sequence>MAGLQPAAIHLQRRQQAIAGRRVRLLVNAGALLVSAGGSVVIIHAATPSDDAAGGPACSLVAFSVFLLGVSLVTLALAADRFPRAARVGAAVATATNRYLFGLGW</sequence>
<dbReference type="EMBL" id="CM008049">
    <property type="protein sequence ID" value="PAN22819.1"/>
    <property type="molecule type" value="Genomic_DNA"/>
</dbReference>
<evidence type="ECO:0000256" key="1">
    <source>
        <dbReference type="SAM" id="Phobius"/>
    </source>
</evidence>
<keyword evidence="1" id="KW-0472">Membrane</keyword>
<feature type="transmembrane region" description="Helical" evidence="1">
    <location>
        <begin position="23"/>
        <end position="47"/>
    </location>
</feature>
<name>A0A2S3HH61_9POAL</name>
<protein>
    <submittedName>
        <fullName evidence="2">Uncharacterized protein</fullName>
    </submittedName>
</protein>
<keyword evidence="1" id="KW-0812">Transmembrane</keyword>
<feature type="transmembrane region" description="Helical" evidence="1">
    <location>
        <begin position="53"/>
        <end position="78"/>
    </location>
</feature>
<gene>
    <name evidence="2" type="ORF">PAHAL_4G046700</name>
</gene>